<reference evidence="1" key="2">
    <citation type="journal article" date="2023" name="Biology">
        <title>Prokaryotic Life Associated with Coal-Fire Gas Vents Revealed by Metagenomics.</title>
        <authorList>
            <person name="Kadnikov V.V."/>
            <person name="Mardanov A.V."/>
            <person name="Beletsky A.V."/>
            <person name="Karnachuk O.V."/>
            <person name="Ravin N.V."/>
        </authorList>
    </citation>
    <scope>NUCLEOTIDE SEQUENCE</scope>
    <source>
        <strain evidence="1">Bu02</strain>
    </source>
</reference>
<name>A0AAT9LFJ0_9FIRM</name>
<dbReference type="EMBL" id="CP062796">
    <property type="protein sequence ID" value="QUL99347.1"/>
    <property type="molecule type" value="Genomic_DNA"/>
</dbReference>
<proteinExistence type="predicted"/>
<protein>
    <submittedName>
        <fullName evidence="1">Uncharacterized protein</fullName>
    </submittedName>
</protein>
<dbReference type="KEGG" id="fcz:IMF26_04645"/>
<accession>A0AAT9LFJ0</accession>
<gene>
    <name evidence="1" type="ORF">IMF26_04645</name>
</gene>
<evidence type="ECO:0000313" key="1">
    <source>
        <dbReference type="EMBL" id="QUL99347.1"/>
    </source>
</evidence>
<organism evidence="1">
    <name type="scientific">Candidatus Fermentithermobacillus carboniphilus</name>
    <dbReference type="NCBI Taxonomy" id="3085328"/>
    <lineage>
        <taxon>Bacteria</taxon>
        <taxon>Bacillati</taxon>
        <taxon>Bacillota</taxon>
        <taxon>Candidatus Fermentithermobacillia</taxon>
        <taxon>Candidatus Fermentithermobacillales</taxon>
        <taxon>Candidatus Fermentithermobacillaceae</taxon>
        <taxon>Candidatus Fermentithermobacillus</taxon>
    </lineage>
</organism>
<reference evidence="1" key="1">
    <citation type="submission" date="2020-10" db="EMBL/GenBank/DDBJ databases">
        <authorList>
            <person name="Kadnikov V."/>
            <person name="Beletsky A.V."/>
            <person name="Mardanov A.V."/>
            <person name="Karnachuk O.V."/>
            <person name="Ravin N.V."/>
        </authorList>
    </citation>
    <scope>NUCLEOTIDE SEQUENCE</scope>
    <source>
        <strain evidence="1">Bu02</strain>
    </source>
</reference>
<dbReference type="AlphaFoldDB" id="A0AAT9LFJ0"/>
<sequence>MALEVVIGPSMTTGFAMRGNGASMNYQFFFRPTCAAREVKEICRKLGVDVQFLLGDVQPGAMGGSLLST</sequence>